<organism evidence="2 3">
    <name type="scientific">Knipowitschia caucasica</name>
    <name type="common">Caucasian dwarf goby</name>
    <name type="synonym">Pomatoschistus caucasicus</name>
    <dbReference type="NCBI Taxonomy" id="637954"/>
    <lineage>
        <taxon>Eukaryota</taxon>
        <taxon>Metazoa</taxon>
        <taxon>Chordata</taxon>
        <taxon>Craniata</taxon>
        <taxon>Vertebrata</taxon>
        <taxon>Euteleostomi</taxon>
        <taxon>Actinopterygii</taxon>
        <taxon>Neopterygii</taxon>
        <taxon>Teleostei</taxon>
        <taxon>Neoteleostei</taxon>
        <taxon>Acanthomorphata</taxon>
        <taxon>Gobiaria</taxon>
        <taxon>Gobiiformes</taxon>
        <taxon>Gobioidei</taxon>
        <taxon>Gobiidae</taxon>
        <taxon>Gobiinae</taxon>
        <taxon>Knipowitschia</taxon>
    </lineage>
</organism>
<feature type="region of interest" description="Disordered" evidence="1">
    <location>
        <begin position="1"/>
        <end position="23"/>
    </location>
</feature>
<keyword evidence="3" id="KW-1185">Reference proteome</keyword>
<sequence length="98" mass="11011">MELQDQESLGRWDGLSSRDASSRDAAMDLIQQEVLKKVEAIEPIPAPSPPASGSPQRCDLNDILAHLLMLSKRCPFKDVKERSLCLLQTVQVRNMQHK</sequence>
<name>A0AAV2KCI8_KNICA</name>
<gene>
    <name evidence="2" type="ORF">KC01_LOCUS16602</name>
</gene>
<dbReference type="Proteomes" id="UP001497482">
    <property type="component" value="Chromosome 17"/>
</dbReference>
<dbReference type="AlphaFoldDB" id="A0AAV2KCI8"/>
<protein>
    <submittedName>
        <fullName evidence="2">Uncharacterized protein</fullName>
    </submittedName>
</protein>
<evidence type="ECO:0000313" key="3">
    <source>
        <dbReference type="Proteomes" id="UP001497482"/>
    </source>
</evidence>
<proteinExistence type="predicted"/>
<evidence type="ECO:0000313" key="2">
    <source>
        <dbReference type="EMBL" id="CAL1586563.1"/>
    </source>
</evidence>
<evidence type="ECO:0000256" key="1">
    <source>
        <dbReference type="SAM" id="MobiDB-lite"/>
    </source>
</evidence>
<accession>A0AAV2KCI8</accession>
<reference evidence="2 3" key="1">
    <citation type="submission" date="2024-04" db="EMBL/GenBank/DDBJ databases">
        <authorList>
            <person name="Waldvogel A.-M."/>
            <person name="Schoenle A."/>
        </authorList>
    </citation>
    <scope>NUCLEOTIDE SEQUENCE [LARGE SCALE GENOMIC DNA]</scope>
</reference>
<dbReference type="EMBL" id="OZ035839">
    <property type="protein sequence ID" value="CAL1586563.1"/>
    <property type="molecule type" value="Genomic_DNA"/>
</dbReference>